<accession>A0A9P5T5U5</accession>
<dbReference type="FunFam" id="3.90.79.10:FF:000019">
    <property type="entry name" value="Thiamin pyrophosphokinase, putative"/>
    <property type="match status" value="1"/>
</dbReference>
<reference evidence="2" key="2">
    <citation type="journal article" date="2020" name="Nat. Commun.">
        <title>Large-scale genome sequencing of mycorrhizal fungi provides insights into the early evolution of symbiotic traits.</title>
        <authorList>
            <person name="Miyauchi S."/>
            <person name="Kiss E."/>
            <person name="Kuo A."/>
            <person name="Drula E."/>
            <person name="Kohler A."/>
            <person name="Sanchez-Garcia M."/>
            <person name="Morin E."/>
            <person name="Andreopoulos B."/>
            <person name="Barry K.W."/>
            <person name="Bonito G."/>
            <person name="Buee M."/>
            <person name="Carver A."/>
            <person name="Chen C."/>
            <person name="Cichocki N."/>
            <person name="Clum A."/>
            <person name="Culley D."/>
            <person name="Crous P.W."/>
            <person name="Fauchery L."/>
            <person name="Girlanda M."/>
            <person name="Hayes R.D."/>
            <person name="Keri Z."/>
            <person name="LaButti K."/>
            <person name="Lipzen A."/>
            <person name="Lombard V."/>
            <person name="Magnuson J."/>
            <person name="Maillard F."/>
            <person name="Murat C."/>
            <person name="Nolan M."/>
            <person name="Ohm R.A."/>
            <person name="Pangilinan J."/>
            <person name="Pereira M.F."/>
            <person name="Perotto S."/>
            <person name="Peter M."/>
            <person name="Pfister S."/>
            <person name="Riley R."/>
            <person name="Sitrit Y."/>
            <person name="Stielow J.B."/>
            <person name="Szollosi G."/>
            <person name="Zifcakova L."/>
            <person name="Stursova M."/>
            <person name="Spatafora J.W."/>
            <person name="Tedersoo L."/>
            <person name="Vaario L.M."/>
            <person name="Yamada A."/>
            <person name="Yan M."/>
            <person name="Wang P."/>
            <person name="Xu J."/>
            <person name="Bruns T."/>
            <person name="Baldrian P."/>
            <person name="Vilgalys R."/>
            <person name="Dunand C."/>
            <person name="Henrissat B."/>
            <person name="Grigoriev I.V."/>
            <person name="Hibbett D."/>
            <person name="Nagy L.G."/>
            <person name="Martin F.M."/>
        </authorList>
    </citation>
    <scope>NUCLEOTIDE SEQUENCE</scope>
    <source>
        <strain evidence="2">Prilba</strain>
    </source>
</reference>
<protein>
    <submittedName>
        <fullName evidence="2">NUDIX hydrolase domain-like protein</fullName>
    </submittedName>
</protein>
<name>A0A9P5T5U5_9AGAM</name>
<dbReference type="PANTHER" id="PTHR13622">
    <property type="entry name" value="THIAMIN PYROPHOSPHOKINASE"/>
    <property type="match status" value="1"/>
</dbReference>
<gene>
    <name evidence="2" type="ORF">DFH94DRAFT_754481</name>
</gene>
<dbReference type="CDD" id="cd03676">
    <property type="entry name" value="NUDIX_Tnr3_like"/>
    <property type="match status" value="1"/>
</dbReference>
<comment type="caution">
    <text evidence="2">The sequence shown here is derived from an EMBL/GenBank/DDBJ whole genome shotgun (WGS) entry which is preliminary data.</text>
</comment>
<reference evidence="2" key="1">
    <citation type="submission" date="2019-10" db="EMBL/GenBank/DDBJ databases">
        <authorList>
            <consortium name="DOE Joint Genome Institute"/>
            <person name="Kuo A."/>
            <person name="Miyauchi S."/>
            <person name="Kiss E."/>
            <person name="Drula E."/>
            <person name="Kohler A."/>
            <person name="Sanchez-Garcia M."/>
            <person name="Andreopoulos B."/>
            <person name="Barry K.W."/>
            <person name="Bonito G."/>
            <person name="Buee M."/>
            <person name="Carver A."/>
            <person name="Chen C."/>
            <person name="Cichocki N."/>
            <person name="Clum A."/>
            <person name="Culley D."/>
            <person name="Crous P.W."/>
            <person name="Fauchery L."/>
            <person name="Girlanda M."/>
            <person name="Hayes R."/>
            <person name="Keri Z."/>
            <person name="LaButti K."/>
            <person name="Lipzen A."/>
            <person name="Lombard V."/>
            <person name="Magnuson J."/>
            <person name="Maillard F."/>
            <person name="Morin E."/>
            <person name="Murat C."/>
            <person name="Nolan M."/>
            <person name="Ohm R."/>
            <person name="Pangilinan J."/>
            <person name="Pereira M."/>
            <person name="Perotto S."/>
            <person name="Peter M."/>
            <person name="Riley R."/>
            <person name="Sitrit Y."/>
            <person name="Stielow B."/>
            <person name="Szollosi G."/>
            <person name="Zifcakova L."/>
            <person name="Stursova M."/>
            <person name="Spatafora J.W."/>
            <person name="Tedersoo L."/>
            <person name="Vaario L.-M."/>
            <person name="Yamada A."/>
            <person name="Yan M."/>
            <person name="Wang P."/>
            <person name="Xu J."/>
            <person name="Bruns T."/>
            <person name="Baldrian P."/>
            <person name="Vilgalys R."/>
            <person name="Henrissat B."/>
            <person name="Grigoriev I.V."/>
            <person name="Hibbett D."/>
            <person name="Nagy L.G."/>
            <person name="Martin F.M."/>
        </authorList>
    </citation>
    <scope>NUCLEOTIDE SEQUENCE</scope>
    <source>
        <strain evidence="2">Prilba</strain>
    </source>
</reference>
<dbReference type="SUPFAM" id="SSF55811">
    <property type="entry name" value="Nudix"/>
    <property type="match status" value="1"/>
</dbReference>
<sequence>MTTTQESLISVLNVCDNFRPHLSHEPLVPFLLALKSRPPIGLLRPPVVAALRADNAWRSTHGHPLAWDIPIPADSDGTMNDAQPLPYIAFSPALASASPAARTRALAETLERWRADANKGDGDGDGAFAEVIGGSRWRSEWYDVYLAPGGALRTDGRDPLTLLEVPTTTSASSSSSSYGGGSGGYVFSMERAACALFGVVTYGVHMTVYEQRGDADRGADGGETGEIPVRVWVPRRAATKPTYPGMLDNSVAGGIPGGTSAFDSLVKEAAEEASLDPQLVRKRARAVGSVSYYRQTTAGWLQPEVQHVYDMRLEPGEVSLAPMDGEVESFKLMSVDEVVSCMRAGEFKPNCALVLIDFLVRHGYLTPENEPRYLEINQRLHGQFDIERW</sequence>
<dbReference type="InterPro" id="IPR000086">
    <property type="entry name" value="NUDIX_hydrolase_dom"/>
</dbReference>
<keyword evidence="3" id="KW-1185">Reference proteome</keyword>
<dbReference type="Gene3D" id="3.90.79.10">
    <property type="entry name" value="Nucleoside Triphosphate Pyrophosphohydrolase"/>
    <property type="match status" value="1"/>
</dbReference>
<dbReference type="InterPro" id="IPR015797">
    <property type="entry name" value="NUDIX_hydrolase-like_dom_sf"/>
</dbReference>
<dbReference type="OrthoDB" id="10261522at2759"/>
<evidence type="ECO:0000313" key="2">
    <source>
        <dbReference type="EMBL" id="KAF8477632.1"/>
    </source>
</evidence>
<dbReference type="GO" id="GO:0044715">
    <property type="term" value="F:8-oxo-dGDP phosphatase activity"/>
    <property type="evidence" value="ECO:0007669"/>
    <property type="project" value="UniProtKB-ARBA"/>
</dbReference>
<dbReference type="Proteomes" id="UP000759537">
    <property type="component" value="Unassembled WGS sequence"/>
</dbReference>
<organism evidence="2 3">
    <name type="scientific">Russula ochroleuca</name>
    <dbReference type="NCBI Taxonomy" id="152965"/>
    <lineage>
        <taxon>Eukaryota</taxon>
        <taxon>Fungi</taxon>
        <taxon>Dikarya</taxon>
        <taxon>Basidiomycota</taxon>
        <taxon>Agaricomycotina</taxon>
        <taxon>Agaricomycetes</taxon>
        <taxon>Russulales</taxon>
        <taxon>Russulaceae</taxon>
        <taxon>Russula</taxon>
    </lineage>
</organism>
<dbReference type="PANTHER" id="PTHR13622:SF11">
    <property type="entry name" value="THIAMIN PYROPHOSPHOKINASE"/>
    <property type="match status" value="1"/>
</dbReference>
<dbReference type="Pfam" id="PF00293">
    <property type="entry name" value="NUDIX"/>
    <property type="match status" value="1"/>
</dbReference>
<evidence type="ECO:0000313" key="3">
    <source>
        <dbReference type="Proteomes" id="UP000759537"/>
    </source>
</evidence>
<keyword evidence="2" id="KW-0378">Hydrolase</keyword>
<dbReference type="PROSITE" id="PS51462">
    <property type="entry name" value="NUDIX"/>
    <property type="match status" value="1"/>
</dbReference>
<evidence type="ECO:0000259" key="1">
    <source>
        <dbReference type="PROSITE" id="PS51462"/>
    </source>
</evidence>
<dbReference type="EMBL" id="WHVB01000013">
    <property type="protein sequence ID" value="KAF8477632.1"/>
    <property type="molecule type" value="Genomic_DNA"/>
</dbReference>
<feature type="domain" description="Nudix hydrolase" evidence="1">
    <location>
        <begin position="189"/>
        <end position="357"/>
    </location>
</feature>
<proteinExistence type="predicted"/>
<dbReference type="AlphaFoldDB" id="A0A9P5T5U5"/>